<protein>
    <submittedName>
        <fullName evidence="4">PDZ domain-containing protein 2</fullName>
    </submittedName>
</protein>
<feature type="compositionally biased region" description="Low complexity" evidence="2">
    <location>
        <begin position="1114"/>
        <end position="1133"/>
    </location>
</feature>
<feature type="compositionally biased region" description="Low complexity" evidence="2">
    <location>
        <begin position="1735"/>
        <end position="1746"/>
    </location>
</feature>
<dbReference type="Gene3D" id="2.30.42.10">
    <property type="match status" value="7"/>
</dbReference>
<feature type="region of interest" description="Disordered" evidence="2">
    <location>
        <begin position="194"/>
        <end position="281"/>
    </location>
</feature>
<feature type="compositionally biased region" description="Polar residues" evidence="2">
    <location>
        <begin position="1365"/>
        <end position="1382"/>
    </location>
</feature>
<dbReference type="CDD" id="cd06760">
    <property type="entry name" value="PDZ4_PDZD2-PDZ2_hPro-IL-16-like"/>
    <property type="match status" value="1"/>
</dbReference>
<feature type="compositionally biased region" description="Polar residues" evidence="2">
    <location>
        <begin position="1614"/>
        <end position="1623"/>
    </location>
</feature>
<dbReference type="CDD" id="cd06758">
    <property type="entry name" value="PDZ2_PDZD2-like"/>
    <property type="match status" value="1"/>
</dbReference>
<dbReference type="CDD" id="cd06763">
    <property type="entry name" value="PDZ7_PDZD2-PDZ4_hPro-IL-16-like"/>
    <property type="match status" value="1"/>
</dbReference>
<dbReference type="PANTHER" id="PTHR11324:SF16">
    <property type="entry name" value="PDZ DOMAIN-CONTAINING PROTEIN 2"/>
    <property type="match status" value="1"/>
</dbReference>
<feature type="compositionally biased region" description="Basic and acidic residues" evidence="2">
    <location>
        <begin position="1794"/>
        <end position="1807"/>
    </location>
</feature>
<feature type="compositionally biased region" description="Low complexity" evidence="2">
    <location>
        <begin position="267"/>
        <end position="281"/>
    </location>
</feature>
<dbReference type="InterPro" id="IPR036034">
    <property type="entry name" value="PDZ_sf"/>
</dbReference>
<keyword evidence="5" id="KW-1185">Reference proteome</keyword>
<feature type="domain" description="PDZ" evidence="3">
    <location>
        <begin position="2342"/>
        <end position="2427"/>
    </location>
</feature>
<dbReference type="SMART" id="SM00228">
    <property type="entry name" value="PDZ"/>
    <property type="match status" value="7"/>
</dbReference>
<feature type="compositionally biased region" description="Polar residues" evidence="2">
    <location>
        <begin position="1024"/>
        <end position="1033"/>
    </location>
</feature>
<feature type="domain" description="PDZ" evidence="3">
    <location>
        <begin position="771"/>
        <end position="845"/>
    </location>
</feature>
<feature type="compositionally biased region" description="Polar residues" evidence="2">
    <location>
        <begin position="302"/>
        <end position="326"/>
    </location>
</feature>
<dbReference type="InterPro" id="IPR001478">
    <property type="entry name" value="PDZ"/>
</dbReference>
<feature type="region of interest" description="Disordered" evidence="2">
    <location>
        <begin position="534"/>
        <end position="590"/>
    </location>
</feature>
<feature type="region of interest" description="Disordered" evidence="2">
    <location>
        <begin position="2048"/>
        <end position="2076"/>
    </location>
</feature>
<dbReference type="EMBL" id="SOYY01000009">
    <property type="protein sequence ID" value="KAA0717319.1"/>
    <property type="molecule type" value="Genomic_DNA"/>
</dbReference>
<evidence type="ECO:0000313" key="4">
    <source>
        <dbReference type="EMBL" id="KAA0717319.1"/>
    </source>
</evidence>
<proteinExistence type="predicted"/>
<feature type="compositionally biased region" description="Polar residues" evidence="2">
    <location>
        <begin position="1809"/>
        <end position="1820"/>
    </location>
</feature>
<feature type="region of interest" description="Disordered" evidence="2">
    <location>
        <begin position="1613"/>
        <end position="1820"/>
    </location>
</feature>
<feature type="compositionally biased region" description="Low complexity" evidence="2">
    <location>
        <begin position="722"/>
        <end position="741"/>
    </location>
</feature>
<feature type="domain" description="PDZ" evidence="3">
    <location>
        <begin position="2241"/>
        <end position="2285"/>
    </location>
</feature>
<dbReference type="Pfam" id="PF00595">
    <property type="entry name" value="PDZ"/>
    <property type="match status" value="5"/>
</dbReference>
<dbReference type="PANTHER" id="PTHR11324">
    <property type="entry name" value="IL16-RELATED"/>
    <property type="match status" value="1"/>
</dbReference>
<evidence type="ECO:0000313" key="5">
    <source>
        <dbReference type="Proteomes" id="UP000324632"/>
    </source>
</evidence>
<dbReference type="FunFam" id="2.30.42.10:FF:000127">
    <property type="entry name" value="Pro-interleukin-16"/>
    <property type="match status" value="1"/>
</dbReference>
<keyword evidence="1" id="KW-0175">Coiled coil</keyword>
<feature type="coiled-coil region" evidence="1">
    <location>
        <begin position="1828"/>
        <end position="1855"/>
    </location>
</feature>
<feature type="region of interest" description="Disordered" evidence="2">
    <location>
        <begin position="938"/>
        <end position="961"/>
    </location>
</feature>
<feature type="compositionally biased region" description="Basic and acidic residues" evidence="2">
    <location>
        <begin position="1632"/>
        <end position="1651"/>
    </location>
</feature>
<name>A0A5A9P8G0_9TELE</name>
<feature type="compositionally biased region" description="Basic and acidic residues" evidence="2">
    <location>
        <begin position="1352"/>
        <end position="1364"/>
    </location>
</feature>
<feature type="domain" description="PDZ" evidence="3">
    <location>
        <begin position="1241"/>
        <end position="1325"/>
    </location>
</feature>
<evidence type="ECO:0000256" key="1">
    <source>
        <dbReference type="SAM" id="Coils"/>
    </source>
</evidence>
<feature type="region of interest" description="Disordered" evidence="2">
    <location>
        <begin position="302"/>
        <end position="330"/>
    </location>
</feature>
<accession>A0A5A9P8G0</accession>
<organism evidence="4 5">
    <name type="scientific">Triplophysa tibetana</name>
    <dbReference type="NCBI Taxonomy" id="1572043"/>
    <lineage>
        <taxon>Eukaryota</taxon>
        <taxon>Metazoa</taxon>
        <taxon>Chordata</taxon>
        <taxon>Craniata</taxon>
        <taxon>Vertebrata</taxon>
        <taxon>Euteleostomi</taxon>
        <taxon>Actinopterygii</taxon>
        <taxon>Neopterygii</taxon>
        <taxon>Teleostei</taxon>
        <taxon>Ostariophysi</taxon>
        <taxon>Cypriniformes</taxon>
        <taxon>Nemacheilidae</taxon>
        <taxon>Triplophysa</taxon>
    </lineage>
</organism>
<reference evidence="4 5" key="1">
    <citation type="journal article" date="2019" name="Mol. Ecol. Resour.">
        <title>Chromosome-level genome assembly of Triplophysa tibetana, a fish adapted to the harsh high-altitude environment of the Tibetan Plateau.</title>
        <authorList>
            <person name="Yang X."/>
            <person name="Liu H."/>
            <person name="Ma Z."/>
            <person name="Zou Y."/>
            <person name="Zou M."/>
            <person name="Mao Y."/>
            <person name="Li X."/>
            <person name="Wang H."/>
            <person name="Chen T."/>
            <person name="Wang W."/>
            <person name="Yang R."/>
        </authorList>
    </citation>
    <scope>NUCLEOTIDE SEQUENCE [LARGE SCALE GENOMIC DNA]</scope>
    <source>
        <strain evidence="4">TTIB1903HZAU</strain>
        <tissue evidence="4">Muscle</tissue>
    </source>
</reference>
<feature type="compositionally biased region" description="Polar residues" evidence="2">
    <location>
        <begin position="1694"/>
        <end position="1717"/>
    </location>
</feature>
<evidence type="ECO:0000259" key="3">
    <source>
        <dbReference type="PROSITE" id="PS50106"/>
    </source>
</evidence>
<feature type="compositionally biased region" description="Polar residues" evidence="2">
    <location>
        <begin position="213"/>
        <end position="226"/>
    </location>
</feature>
<feature type="region of interest" description="Disordered" evidence="2">
    <location>
        <begin position="722"/>
        <end position="762"/>
    </location>
</feature>
<feature type="compositionally biased region" description="Basic and acidic residues" evidence="2">
    <location>
        <begin position="871"/>
        <end position="880"/>
    </location>
</feature>
<feature type="region of interest" description="Disordered" evidence="2">
    <location>
        <begin position="871"/>
        <end position="903"/>
    </location>
</feature>
<feature type="compositionally biased region" description="Polar residues" evidence="2">
    <location>
        <begin position="1203"/>
        <end position="1217"/>
    </location>
</feature>
<feature type="region of interest" description="Disordered" evidence="2">
    <location>
        <begin position="1093"/>
        <end position="1133"/>
    </location>
</feature>
<evidence type="ECO:0000256" key="2">
    <source>
        <dbReference type="SAM" id="MobiDB-lite"/>
    </source>
</evidence>
<feature type="compositionally biased region" description="Polar residues" evidence="2">
    <location>
        <begin position="1669"/>
        <end position="1683"/>
    </location>
</feature>
<feature type="domain" description="PDZ" evidence="3">
    <location>
        <begin position="94"/>
        <end position="155"/>
    </location>
</feature>
<dbReference type="Proteomes" id="UP000324632">
    <property type="component" value="Chromosome 9"/>
</dbReference>
<feature type="region of interest" description="Disordered" evidence="2">
    <location>
        <begin position="1338"/>
        <end position="1382"/>
    </location>
</feature>
<feature type="domain" description="PDZ" evidence="3">
    <location>
        <begin position="632"/>
        <end position="718"/>
    </location>
</feature>
<dbReference type="CDD" id="cd06759">
    <property type="entry name" value="PDZ3_PDZD2-PDZ1_hPro-IL-16-like"/>
    <property type="match status" value="1"/>
</dbReference>
<feature type="region of interest" description="Disordered" evidence="2">
    <location>
        <begin position="1192"/>
        <end position="1218"/>
    </location>
</feature>
<gene>
    <name evidence="4" type="ORF">E1301_Tti012227</name>
</gene>
<feature type="domain" description="PDZ" evidence="3">
    <location>
        <begin position="337"/>
        <end position="422"/>
    </location>
</feature>
<feature type="region of interest" description="Disordered" evidence="2">
    <location>
        <begin position="1474"/>
        <end position="1515"/>
    </location>
</feature>
<dbReference type="SUPFAM" id="SSF50156">
    <property type="entry name" value="PDZ domain-like"/>
    <property type="match status" value="7"/>
</dbReference>
<comment type="caution">
    <text evidence="4">The sequence shown here is derived from an EMBL/GenBank/DDBJ whole genome shotgun (WGS) entry which is preliminary data.</text>
</comment>
<feature type="compositionally biased region" description="Basic and acidic residues" evidence="2">
    <location>
        <begin position="240"/>
        <end position="257"/>
    </location>
</feature>
<sequence>MPITQENALSHLSLLKNWLGAQEKDRNETDETLKSADNGFLCQAAIRKLVEYIQLNFAEVESPLFREEIDFEVRAVCLHKRDGDESEFGVSFGNIPIFGDPEGRKKGVRRRRRKGDKGPVLDVGCIWVTEVKKNSPAARCGDIKLRDELLSLNGQLMVGVDVTGASYLADQCWNGGCIYLIMLRRIKRKAPLPPCNGNSGGNCVDGSTEHRSNVSSENTGSPTQNGKRTRKFGVISRSSFTRDSKDGKDSRDCEHENGYSSMEAEVTSPETSTPLDTPTDDSPFIIPPEVITNHMRVGSTATLPSRSHASRLSESYKNDSLSSEPSCQPREGSRIWKMHMVKGQDGLGIQITGGRGSKRSPHGIIVAHVEEGGAAQRDGRLKAGDELLMINGHSLVGLSHQEAVAILRSTAGLVQLVVASRDESEVDFHKYPSTSLPNLVSTCSGPDALPSPGEEKENMEPDVEDVRASSLSLPTQDLVLSHTLLTLTLQIKTPFQTVLTLPFSVPPERRAALSGRFHFTDLDRLEDRCRFEGPKGSCRSPTPMKFRSRSQGGGSRLESVGEDDELIVENGDTGSDMAGKPGRGGRKHSLPQQLDTVGIRQEYQIVKKSARSLSTVQVESPWRLAQPSIISNIVLMKGQGKGLGFSIVGGQDSARGRMGIFVKTIFSNGAAAADGRLKEGDEILEVNGESLQGLTHQQAIQTFKQLKKGVVTLTVRTRLRSPSLTPCPTPTLLSRSSSPTSNASGGTPVPAGFEDGDSRKGPGPKDCIIMEVTLNKEPGVGLGIGACCLTLENSAPGIYIHSLAPGSVAKMDGRLSRGDQLLEVDSVSLRHAALSEAYAILSECGPGPVSLIISRHPNSKVSEREMDEVIARSTHRESHSSHTLGLPFKSPSPSVKSRQGEGNPALSWTMKRFLEPASRQGSLSSEGELSQYFPVHDVPSQSSLSETMAMGSSDDDMLHSSRSCNTSIEETAAPQPHGSIIAFLSSYIYRDASYRGSESSPTTPDFCKAPPEAGRAADPPRQASVGSSPTSVRSPLLRQRRVICYEDEPSDDETGLEEENGPFSSLLHGVSAIGRHHQEEDSGIVVATSSLEVDDESLDSSESHRLIGSEPATPLYGSSLESEEGSSGPPGAESPFIPIHCMEHNTGAAGGTNLGVKKEPHREGQEFKRSPKLEHKAVTRVKSMMSIECPLPPQRVKGEEQPSVPTTPAQGTQNSTRPPCRLLNCKKGESSDLSGVCTIETIVLQRGDMESFGLDLEIKSAPLRVLVTGLRAGGVAERDASGKMNVGDEIVTIGDTAVCTSTYQDICDLMRNLPITLTLEIKKPVSAVDRLSSLIMSSGCEGSSKSEAPRPPPEDKSSMDKSQEETPPSETNAKQTVIHSNSVPVTNIDDVITELNSAETIEKDQNLTSANTAVVEEKTSTAAPSHPNHQDLSALDVGNNTSHLPTGKTFLNGYSRNLSKIADDINSVGKEHAEKPGMYSQLEDSDSESDSATDSAVKVEKTQGHREDPQDTDEEEVELCFVIAQSGGDSLPHRNIITDEQTLISTDLHNPPSLPKLDKDPHANSDSISGDALLNGDTRHIPTQQEVMCASTVSLNCKPDEKCETTPEPVKLCQTPTGVSCPQSICHVTPRSQERTAKLRSAESHSKEKPNTVHVPLRSTVSEPKESNKTNGKSSEQVSTTQATRDKEKVIPDSKSSLSQTQNKSTRPLGTKSSYENPASPLLRNKLKPDDKKSSTTSKLKGLSIKSKCKEQEKSFTRSPKMESPAQRKALNSPSQSPKLHPRKNTPTGSPKSRRSEKIKDSCKMEPSHPNTSSGLKANPIVNNKLSKVTKEELISDQKEQISKLEDTVNTTQRSFIEVRLSSSSFPPSLSPSTTVLTHMEVMHASHPSSADQFECDESDLGVQTVAVSSTNSSCNPLEQNGTISTNETAEKVYCNGVEETPLNNSNKDASSSLRASTSKLYLKGLERRSYSIDAKDPNPFSVRQRIQSFENLAGFDGSVVRCIDVPCYAVNSKPPLNRTLSGYTVSAQSNDSRSLRRSLSACVDNLNSAPSPLHQQQNSSAGSFIGNSESTLSNGTTEPVIKEMGRNFTYQNQPTVHTPPVLRSRNARAHGGLSRSKLREIRALSMPELDKLCTEDFSSDSGKVTFKTELEIHPRRSGEPTSHNTKCTIVTRVSVGALGSTSNGEQHESQTTGLSCWSISLKDLKSSPLDQNKVQDVLCSLTTKVDVMTLTQDTDALSQVHRVFTRGVAGVEGTIHRGDRVLSINGTDLSGMTHGEALSCLHQTRPPKQALVVIQKGKDTEPISPRPEHPLQTRVCTTHAHRDSFRENKASVEVGSDGALSVEIPKTAAGLGFSLDGGKASPHGDRPLYIKRVFRGGAAEQSRVIDVGDELLAINGRSLQGLMHYDAWNIIKTVSEGPVQLVIKKPRTSV</sequence>
<feature type="region of interest" description="Disordered" evidence="2">
    <location>
        <begin position="994"/>
        <end position="1033"/>
    </location>
</feature>
<feature type="compositionally biased region" description="Basic and acidic residues" evidence="2">
    <location>
        <begin position="1497"/>
        <end position="1509"/>
    </location>
</feature>
<dbReference type="PROSITE" id="PS50106">
    <property type="entry name" value="PDZ"/>
    <property type="match status" value="7"/>
</dbReference>
<feature type="region of interest" description="Disordered" evidence="2">
    <location>
        <begin position="1546"/>
        <end position="1571"/>
    </location>
</feature>